<dbReference type="SUPFAM" id="SSF52540">
    <property type="entry name" value="P-loop containing nucleoside triphosphate hydrolases"/>
    <property type="match status" value="1"/>
</dbReference>
<dbReference type="AlphaFoldDB" id="A0A089MSB2"/>
<evidence type="ECO:0000313" key="1">
    <source>
        <dbReference type="EMBL" id="AIQ59344.1"/>
    </source>
</evidence>
<dbReference type="RefSeq" id="WP_042215133.1">
    <property type="nucleotide sequence ID" value="NZ_CP009285.1"/>
</dbReference>
<name>A0A089MSB2_PAEBO</name>
<dbReference type="PANTHER" id="PTHR37816:SF3">
    <property type="entry name" value="MODULATES DNA TOPOLOGY"/>
    <property type="match status" value="1"/>
</dbReference>
<dbReference type="InterPro" id="IPR052922">
    <property type="entry name" value="Cytidylate_Kinase-2"/>
</dbReference>
<dbReference type="EMBL" id="CP009285">
    <property type="protein sequence ID" value="AIQ59344.1"/>
    <property type="molecule type" value="Genomic_DNA"/>
</dbReference>
<keyword evidence="2" id="KW-1185">Reference proteome</keyword>
<dbReference type="OrthoDB" id="1201990at2"/>
<sequence length="174" mass="20219">MNRILILGSGGSGKSTLARELGGMLQLPVVHLDAHFWNPGWIPKPDEEWDGLVRQYTEQEKWIMDGNYSRTMDIRVKRADVIIFLDLPRLLCMYRIVKRRLMYHNQTRPDMQEGCPEKLDWAFVSWVWNYKTRSRANTIARLRQAGPHQRVITVTSRRQVKALIKSFADAGPLG</sequence>
<organism evidence="1 2">
    <name type="scientific">Paenibacillus borealis</name>
    <dbReference type="NCBI Taxonomy" id="160799"/>
    <lineage>
        <taxon>Bacteria</taxon>
        <taxon>Bacillati</taxon>
        <taxon>Bacillota</taxon>
        <taxon>Bacilli</taxon>
        <taxon>Bacillales</taxon>
        <taxon>Paenibacillaceae</taxon>
        <taxon>Paenibacillus</taxon>
    </lineage>
</organism>
<dbReference type="HOGENOM" id="CLU_092618_0_1_9"/>
<accession>A0A089MSB2</accession>
<evidence type="ECO:0000313" key="2">
    <source>
        <dbReference type="Proteomes" id="UP000029518"/>
    </source>
</evidence>
<dbReference type="NCBIfam" id="NF005994">
    <property type="entry name" value="PRK08118.1"/>
    <property type="match status" value="1"/>
</dbReference>
<dbReference type="InterPro" id="IPR027417">
    <property type="entry name" value="P-loop_NTPase"/>
</dbReference>
<dbReference type="Gene3D" id="3.40.50.300">
    <property type="entry name" value="P-loop containing nucleotide triphosphate hydrolases"/>
    <property type="match status" value="1"/>
</dbReference>
<dbReference type="KEGG" id="pbd:PBOR_22140"/>
<proteinExistence type="predicted"/>
<dbReference type="Proteomes" id="UP000029518">
    <property type="component" value="Chromosome"/>
</dbReference>
<protein>
    <submittedName>
        <fullName evidence="1">ATPase AAA</fullName>
    </submittedName>
</protein>
<gene>
    <name evidence="1" type="ORF">PBOR_22140</name>
</gene>
<reference evidence="1" key="1">
    <citation type="submission" date="2014-08" db="EMBL/GenBank/DDBJ databases">
        <title>Comparative genomics of the Paenibacillus odorifer group.</title>
        <authorList>
            <person name="den Bakker H.C."/>
            <person name="Tsai Y.-C.Y.-C."/>
            <person name="Martin N."/>
            <person name="Korlach J."/>
            <person name="Wiedmann M."/>
        </authorList>
    </citation>
    <scope>NUCLEOTIDE SEQUENCE [LARGE SCALE GENOMIC DNA]</scope>
    <source>
        <strain evidence="1">DSM 13188</strain>
    </source>
</reference>
<dbReference type="PANTHER" id="PTHR37816">
    <property type="entry name" value="YALI0E33011P"/>
    <property type="match status" value="1"/>
</dbReference>